<dbReference type="EMBL" id="FOYW01000001">
    <property type="protein sequence ID" value="SFR65281.1"/>
    <property type="molecule type" value="Genomic_DNA"/>
</dbReference>
<evidence type="ECO:0000313" key="2">
    <source>
        <dbReference type="Proteomes" id="UP000198644"/>
    </source>
</evidence>
<sequence length="497" mass="53591">MNKKLLVSLIAAGTVAGLGLSGCGGSSSDSQTAAETDSKAELLASLEVPDTYSFASRFVSGAESAQYPGQVARQVLISDLNTEIASKLEQRITGGEWNSSTSKDTVLAVLNSYFDEGTNAIGDNEILLTTTPPTLQSTYNDISTGKNLVGKFAGNDAVTDHKDWDGGDFKGWNATSPEALIRNWFDQIAENTVAQAEGTQRAYAGTGETLKVYHTQDGLDLKQMVQKFLLGAITFSQATDDYLDDATDGKGLLTDNTQADGDGSKPYTKLEHQFDEGFGYFGAARNYLAYTDGEIAGKSGRDGWSDGYHDTDGDGQIDLNGEFNFGNSTNAAKRDLGSTTGTDFTRQAMDAFLTGRTIIAQAGDDGDGELTSLEMEALQEQRDIAVSAWEKALAATVVHYINDTLSDMDKAEANDGYSYVDHTKHWAEMKAFALGLQFNPRSPLNEGTRFTDFHDLVGERPALPGDEGFAAYRDALLAARGLMQEAYDFSPEDVENW</sequence>
<dbReference type="InterPro" id="IPR032331">
    <property type="entry name" value="DUF4856"/>
</dbReference>
<evidence type="ECO:0000313" key="1">
    <source>
        <dbReference type="EMBL" id="SFR65281.1"/>
    </source>
</evidence>
<dbReference type="Proteomes" id="UP000198644">
    <property type="component" value="Unassembled WGS sequence"/>
</dbReference>
<dbReference type="Pfam" id="PF16148">
    <property type="entry name" value="DUF4856"/>
    <property type="match status" value="1"/>
</dbReference>
<dbReference type="AlphaFoldDB" id="A0A1I6IF32"/>
<reference evidence="1 2" key="1">
    <citation type="submission" date="2016-10" db="EMBL/GenBank/DDBJ databases">
        <authorList>
            <person name="de Groot N.N."/>
        </authorList>
    </citation>
    <scope>NUCLEOTIDE SEQUENCE [LARGE SCALE GENOMIC DNA]</scope>
    <source>
        <strain evidence="1 2">CGMCC 1.9167</strain>
    </source>
</reference>
<proteinExistence type="predicted"/>
<protein>
    <recommendedName>
        <fullName evidence="3">DUF4856 domain-containing protein</fullName>
    </recommendedName>
</protein>
<organism evidence="1 2">
    <name type="scientific">Marinobacter daqiaonensis</name>
    <dbReference type="NCBI Taxonomy" id="650891"/>
    <lineage>
        <taxon>Bacteria</taxon>
        <taxon>Pseudomonadati</taxon>
        <taxon>Pseudomonadota</taxon>
        <taxon>Gammaproteobacteria</taxon>
        <taxon>Pseudomonadales</taxon>
        <taxon>Marinobacteraceae</taxon>
        <taxon>Marinobacter</taxon>
    </lineage>
</organism>
<dbReference type="OrthoDB" id="5498726at2"/>
<evidence type="ECO:0008006" key="3">
    <source>
        <dbReference type="Google" id="ProtNLM"/>
    </source>
</evidence>
<name>A0A1I6IF32_9GAMM</name>
<dbReference type="PROSITE" id="PS51257">
    <property type="entry name" value="PROKAR_LIPOPROTEIN"/>
    <property type="match status" value="1"/>
</dbReference>
<dbReference type="STRING" id="650891.SAMN05216203_2201"/>
<dbReference type="RefSeq" id="WP_092012123.1">
    <property type="nucleotide sequence ID" value="NZ_FOYW01000001.1"/>
</dbReference>
<keyword evidence="2" id="KW-1185">Reference proteome</keyword>
<accession>A0A1I6IF32</accession>
<gene>
    <name evidence="1" type="ORF">SAMN05216203_2201</name>
</gene>